<feature type="domain" description="Reverse transcriptase" evidence="1">
    <location>
        <begin position="21"/>
        <end position="279"/>
    </location>
</feature>
<gene>
    <name evidence="2" type="ORF">IAB59_07340</name>
</gene>
<dbReference type="CDD" id="cd01646">
    <property type="entry name" value="RT_Bac_retron_I"/>
    <property type="match status" value="1"/>
</dbReference>
<dbReference type="InterPro" id="IPR000477">
    <property type="entry name" value="RT_dom"/>
</dbReference>
<dbReference type="Proteomes" id="UP000886833">
    <property type="component" value="Unassembled WGS sequence"/>
</dbReference>
<dbReference type="GO" id="GO:0003964">
    <property type="term" value="F:RNA-directed DNA polymerase activity"/>
    <property type="evidence" value="ECO:0007669"/>
    <property type="project" value="UniProtKB-KW"/>
</dbReference>
<reference evidence="2" key="2">
    <citation type="journal article" date="2021" name="PeerJ">
        <title>Extensive microbial diversity within the chicken gut microbiome revealed by metagenomics and culture.</title>
        <authorList>
            <person name="Gilroy R."/>
            <person name="Ravi A."/>
            <person name="Getino M."/>
            <person name="Pursley I."/>
            <person name="Horton D.L."/>
            <person name="Alikhan N.F."/>
            <person name="Baker D."/>
            <person name="Gharbi K."/>
            <person name="Hall N."/>
            <person name="Watson M."/>
            <person name="Adriaenssens E.M."/>
            <person name="Foster-Nyarko E."/>
            <person name="Jarju S."/>
            <person name="Secka A."/>
            <person name="Antonio M."/>
            <person name="Oren A."/>
            <person name="Chaudhuri R.R."/>
            <person name="La Ragione R."/>
            <person name="Hildebrand F."/>
            <person name="Pallen M.J."/>
        </authorList>
    </citation>
    <scope>NUCLEOTIDE SEQUENCE</scope>
    <source>
        <strain evidence="2">CHK195-26880</strain>
    </source>
</reference>
<keyword evidence="2" id="KW-0695">RNA-directed DNA polymerase</keyword>
<reference evidence="2" key="1">
    <citation type="submission" date="2020-10" db="EMBL/GenBank/DDBJ databases">
        <authorList>
            <person name="Gilroy R."/>
        </authorList>
    </citation>
    <scope>NUCLEOTIDE SEQUENCE</scope>
    <source>
        <strain evidence="2">CHK195-26880</strain>
    </source>
</reference>
<dbReference type="SUPFAM" id="SSF56672">
    <property type="entry name" value="DNA/RNA polymerases"/>
    <property type="match status" value="1"/>
</dbReference>
<protein>
    <submittedName>
        <fullName evidence="2">RNA-directed DNA polymerase</fullName>
    </submittedName>
</protein>
<sequence length="311" mass="37308">MKVEFNDVNDAYLKIRKSIRNKRKLYLFEKNYYSNCNILVDKINSGCYTYSNYYIFTLTEKKKRLIMSSTLEDKIVNHVICKKVLLPLDKYLIDSNCATRLGRGTSYARYLLDKYLIKIKNKSSAFYILKFDFSKYFYNINHKVLLNKLSKYLSNEDLLLIKDILNTTNHDYINNTIRNIGMNTFYKKDTGLPIGNYTSQFLAVFYLNDLDHFIKEDLDCKYYIRYMDDGIILDSSKERLKDILRILESIVNKDYLLEFNNKTKIYKSTEGFTFLGVNYKVKNNKIKRRIVKKTRRRLLKKSIKYYFKYEK</sequence>
<dbReference type="AlphaFoldDB" id="A0A9D1GBR0"/>
<keyword evidence="2" id="KW-0808">Transferase</keyword>
<comment type="caution">
    <text evidence="2">The sequence shown here is derived from an EMBL/GenBank/DDBJ whole genome shotgun (WGS) entry which is preliminary data.</text>
</comment>
<dbReference type="PROSITE" id="PS50878">
    <property type="entry name" value="RT_POL"/>
    <property type="match status" value="1"/>
</dbReference>
<dbReference type="InterPro" id="IPR043502">
    <property type="entry name" value="DNA/RNA_pol_sf"/>
</dbReference>
<dbReference type="EMBL" id="DVKQ01000095">
    <property type="protein sequence ID" value="HIT38270.1"/>
    <property type="molecule type" value="Genomic_DNA"/>
</dbReference>
<dbReference type="PANTHER" id="PTHR34047:SF8">
    <property type="entry name" value="PROTEIN YKFC"/>
    <property type="match status" value="1"/>
</dbReference>
<keyword evidence="2" id="KW-0548">Nucleotidyltransferase</keyword>
<dbReference type="InterPro" id="IPR051083">
    <property type="entry name" value="GrpII_Intron_Splice-Mob/Def"/>
</dbReference>
<evidence type="ECO:0000313" key="2">
    <source>
        <dbReference type="EMBL" id="HIT38270.1"/>
    </source>
</evidence>
<evidence type="ECO:0000313" key="3">
    <source>
        <dbReference type="Proteomes" id="UP000886833"/>
    </source>
</evidence>
<evidence type="ECO:0000259" key="1">
    <source>
        <dbReference type="PROSITE" id="PS50878"/>
    </source>
</evidence>
<name>A0A9D1GBR0_9FIRM</name>
<proteinExistence type="predicted"/>
<organism evidence="2 3">
    <name type="scientific">Candidatus Onthousia faecipullorum</name>
    <dbReference type="NCBI Taxonomy" id="2840887"/>
    <lineage>
        <taxon>Bacteria</taxon>
        <taxon>Bacillati</taxon>
        <taxon>Bacillota</taxon>
        <taxon>Bacilli</taxon>
        <taxon>Candidatus Onthousia</taxon>
    </lineage>
</organism>
<accession>A0A9D1GBR0</accession>
<dbReference type="PANTHER" id="PTHR34047">
    <property type="entry name" value="NUCLEAR INTRON MATURASE 1, MITOCHONDRIAL-RELATED"/>
    <property type="match status" value="1"/>
</dbReference>
<dbReference type="Pfam" id="PF00078">
    <property type="entry name" value="RVT_1"/>
    <property type="match status" value="1"/>
</dbReference>